<organism evidence="1">
    <name type="scientific">Arion vulgaris</name>
    <dbReference type="NCBI Taxonomy" id="1028688"/>
    <lineage>
        <taxon>Eukaryota</taxon>
        <taxon>Metazoa</taxon>
        <taxon>Spiralia</taxon>
        <taxon>Lophotrochozoa</taxon>
        <taxon>Mollusca</taxon>
        <taxon>Gastropoda</taxon>
        <taxon>Heterobranchia</taxon>
        <taxon>Euthyneura</taxon>
        <taxon>Panpulmonata</taxon>
        <taxon>Eupulmonata</taxon>
        <taxon>Stylommatophora</taxon>
        <taxon>Helicina</taxon>
        <taxon>Arionoidea</taxon>
        <taxon>Arionidae</taxon>
        <taxon>Arion</taxon>
    </lineage>
</organism>
<gene>
    <name evidence="1" type="primary">ORF129848</name>
</gene>
<dbReference type="AlphaFoldDB" id="A0A0B7AND4"/>
<protein>
    <submittedName>
        <fullName evidence="1">Uncharacterized protein</fullName>
    </submittedName>
</protein>
<evidence type="ECO:0000313" key="1">
    <source>
        <dbReference type="EMBL" id="CEK82147.1"/>
    </source>
</evidence>
<name>A0A0B7AND4_9EUPU</name>
<dbReference type="EMBL" id="HACG01035282">
    <property type="protein sequence ID" value="CEK82147.1"/>
    <property type="molecule type" value="Transcribed_RNA"/>
</dbReference>
<reference evidence="1" key="1">
    <citation type="submission" date="2014-12" db="EMBL/GenBank/DDBJ databases">
        <title>Insight into the proteome of Arion vulgaris.</title>
        <authorList>
            <person name="Aradska J."/>
            <person name="Bulat T."/>
            <person name="Smidak R."/>
            <person name="Sarate P."/>
            <person name="Gangsoo J."/>
            <person name="Sialana F."/>
            <person name="Bilban M."/>
            <person name="Lubec G."/>
        </authorList>
    </citation>
    <scope>NUCLEOTIDE SEQUENCE</scope>
    <source>
        <tissue evidence="1">Skin</tissue>
    </source>
</reference>
<sequence length="53" mass="6156">MHVFSVSMFSKIETCRARRRWLESLKRSRLMKISLIFVPGLASVGNECSDRLL</sequence>
<accession>A0A0B7AND4</accession>
<proteinExistence type="predicted"/>